<sequence>KLLTLVTLAFIGLNTANAQVGIGTTNPDASAGLEVNFNDKGFLPPRITTAQRDAISNPAEGLMIYNTDENCLQWYDNNGWYDGCSGATYPFVASLDCANSNNNGTLANGQEANGVDSEIAYTGGNGLSYSGQTVNSTGVTGLTATLAPGTLATGEGSLTYTISGTPASDGTASFAINIGGQTCSLERTVPPPTVIGTNGKVWMDRNLGASQVAQNSTDQASYGDLYQWGRAADGHEDRNSTKYTVVETGSDGVANFNASGNDWDGKFITRDSGANNWVNTSVSGVDNLWQGVSGTNNPCPNGFRLPTEAEWDTERSSWSSYNAAGAFDSTLKLPVAGRRSHSTGGLDSVGSLGLYWSSTVSGADARRLFFNSSNTNMNAFFRASGYSVRCLKD</sequence>
<feature type="chain" id="PRO_5037753618" description="Fibrobacter succinogenes major paralogous domain-containing protein" evidence="1">
    <location>
        <begin position="19"/>
        <end position="393"/>
    </location>
</feature>
<evidence type="ECO:0000256" key="1">
    <source>
        <dbReference type="SAM" id="SignalP"/>
    </source>
</evidence>
<gene>
    <name evidence="2" type="ORF">G7034_09135</name>
</gene>
<evidence type="ECO:0008006" key="4">
    <source>
        <dbReference type="Google" id="ProtNLM"/>
    </source>
</evidence>
<keyword evidence="3" id="KW-1185">Reference proteome</keyword>
<feature type="signal peptide" evidence="1">
    <location>
        <begin position="1"/>
        <end position="18"/>
    </location>
</feature>
<proteinExistence type="predicted"/>
<dbReference type="EMBL" id="JAANAS010000070">
    <property type="protein sequence ID" value="NGZ90417.1"/>
    <property type="molecule type" value="Genomic_DNA"/>
</dbReference>
<evidence type="ECO:0000313" key="2">
    <source>
        <dbReference type="EMBL" id="NGZ90417.1"/>
    </source>
</evidence>
<dbReference type="Proteomes" id="UP000643701">
    <property type="component" value="Unassembled WGS sequence"/>
</dbReference>
<dbReference type="AlphaFoldDB" id="A0A967ADT8"/>
<comment type="caution">
    <text evidence="2">The sequence shown here is derived from an EMBL/GenBank/DDBJ whole genome shotgun (WGS) entry which is preliminary data.</text>
</comment>
<name>A0A967ADT8_9FLAO</name>
<protein>
    <recommendedName>
        <fullName evidence="4">Fibrobacter succinogenes major paralogous domain-containing protein</fullName>
    </recommendedName>
</protein>
<organism evidence="2 3">
    <name type="scientific">Psychroflexus maritimus</name>
    <dbReference type="NCBI Taxonomy" id="2714865"/>
    <lineage>
        <taxon>Bacteria</taxon>
        <taxon>Pseudomonadati</taxon>
        <taxon>Bacteroidota</taxon>
        <taxon>Flavobacteriia</taxon>
        <taxon>Flavobacteriales</taxon>
        <taxon>Flavobacteriaceae</taxon>
        <taxon>Psychroflexus</taxon>
    </lineage>
</organism>
<accession>A0A967ADT8</accession>
<feature type="non-terminal residue" evidence="2">
    <location>
        <position position="1"/>
    </location>
</feature>
<keyword evidence="1" id="KW-0732">Signal</keyword>
<evidence type="ECO:0000313" key="3">
    <source>
        <dbReference type="Proteomes" id="UP000643701"/>
    </source>
</evidence>
<reference evidence="2" key="1">
    <citation type="submission" date="2020-03" db="EMBL/GenBank/DDBJ databases">
        <title>Psychroflexus Maritimus sp. nov., isolate from marine sediment.</title>
        <authorList>
            <person name="Zhong Y.-L."/>
        </authorList>
    </citation>
    <scope>NUCLEOTIDE SEQUENCE</scope>
    <source>
        <strain evidence="2">C1</strain>
    </source>
</reference>